<name>A0AAV2E9X1_9ROSI</name>
<feature type="region of interest" description="Disordered" evidence="1">
    <location>
        <begin position="133"/>
        <end position="152"/>
    </location>
</feature>
<protein>
    <submittedName>
        <fullName evidence="2">Uncharacterized protein</fullName>
    </submittedName>
</protein>
<evidence type="ECO:0000256" key="1">
    <source>
        <dbReference type="SAM" id="MobiDB-lite"/>
    </source>
</evidence>
<feature type="region of interest" description="Disordered" evidence="1">
    <location>
        <begin position="1"/>
        <end position="39"/>
    </location>
</feature>
<keyword evidence="3" id="KW-1185">Reference proteome</keyword>
<reference evidence="2 3" key="1">
    <citation type="submission" date="2024-04" db="EMBL/GenBank/DDBJ databases">
        <authorList>
            <person name="Fracassetti M."/>
        </authorList>
    </citation>
    <scope>NUCLEOTIDE SEQUENCE [LARGE SCALE GENOMIC DNA]</scope>
</reference>
<sequence>MVVALTSVPSPSPSPSSEFEKKLERSKRKLERGYAAHQESKKRAKFIDFQVAPIKRKYKEEEFLLPAGPTTTMKPLEAAGTHGREDITEAGTTAPVPEAAQAKAPSSSPVKKREPPRWWIRLKKERDEARIRSLIHSEIREQQQRRRRQYQL</sequence>
<organism evidence="2 3">
    <name type="scientific">Linum trigynum</name>
    <dbReference type="NCBI Taxonomy" id="586398"/>
    <lineage>
        <taxon>Eukaryota</taxon>
        <taxon>Viridiplantae</taxon>
        <taxon>Streptophyta</taxon>
        <taxon>Embryophyta</taxon>
        <taxon>Tracheophyta</taxon>
        <taxon>Spermatophyta</taxon>
        <taxon>Magnoliopsida</taxon>
        <taxon>eudicotyledons</taxon>
        <taxon>Gunneridae</taxon>
        <taxon>Pentapetalae</taxon>
        <taxon>rosids</taxon>
        <taxon>fabids</taxon>
        <taxon>Malpighiales</taxon>
        <taxon>Linaceae</taxon>
        <taxon>Linum</taxon>
    </lineage>
</organism>
<feature type="region of interest" description="Disordered" evidence="1">
    <location>
        <begin position="66"/>
        <end position="115"/>
    </location>
</feature>
<dbReference type="EMBL" id="OZ034817">
    <property type="protein sequence ID" value="CAL1382758.1"/>
    <property type="molecule type" value="Genomic_DNA"/>
</dbReference>
<proteinExistence type="predicted"/>
<dbReference type="Proteomes" id="UP001497516">
    <property type="component" value="Chromosome 4"/>
</dbReference>
<evidence type="ECO:0000313" key="2">
    <source>
        <dbReference type="EMBL" id="CAL1382758.1"/>
    </source>
</evidence>
<accession>A0AAV2E9X1</accession>
<dbReference type="AlphaFoldDB" id="A0AAV2E9X1"/>
<evidence type="ECO:0000313" key="3">
    <source>
        <dbReference type="Proteomes" id="UP001497516"/>
    </source>
</evidence>
<feature type="compositionally biased region" description="Basic and acidic residues" evidence="1">
    <location>
        <begin position="133"/>
        <end position="144"/>
    </location>
</feature>
<gene>
    <name evidence="2" type="ORF">LTRI10_LOCUS24068</name>
</gene>